<evidence type="ECO:0000256" key="1">
    <source>
        <dbReference type="ARBA" id="ARBA00004202"/>
    </source>
</evidence>
<dbReference type="STRING" id="282676.B6F84_12300"/>
<keyword evidence="3" id="KW-1003">Cell membrane</keyword>
<evidence type="ECO:0000256" key="4">
    <source>
        <dbReference type="ARBA" id="ARBA00022741"/>
    </source>
</evidence>
<dbReference type="GO" id="GO:0005524">
    <property type="term" value="F:ATP binding"/>
    <property type="evidence" value="ECO:0007669"/>
    <property type="project" value="UniProtKB-KW"/>
</dbReference>
<organism evidence="10 11">
    <name type="scientific">Acidianus manzaensis</name>
    <dbReference type="NCBI Taxonomy" id="282676"/>
    <lineage>
        <taxon>Archaea</taxon>
        <taxon>Thermoproteota</taxon>
        <taxon>Thermoprotei</taxon>
        <taxon>Sulfolobales</taxon>
        <taxon>Sulfolobaceae</taxon>
        <taxon>Acidianus</taxon>
    </lineage>
</organism>
<evidence type="ECO:0000256" key="7">
    <source>
        <dbReference type="ARBA" id="ARBA00023136"/>
    </source>
</evidence>
<dbReference type="CDD" id="cd03225">
    <property type="entry name" value="ABC_cobalt_CbiO_domain1"/>
    <property type="match status" value="2"/>
</dbReference>
<dbReference type="Gene3D" id="3.40.50.300">
    <property type="entry name" value="P-loop containing nucleotide triphosphate hydrolases"/>
    <property type="match status" value="2"/>
</dbReference>
<evidence type="ECO:0000256" key="6">
    <source>
        <dbReference type="ARBA" id="ARBA00022967"/>
    </source>
</evidence>
<evidence type="ECO:0000313" key="11">
    <source>
        <dbReference type="Proteomes" id="UP000193404"/>
    </source>
</evidence>
<keyword evidence="5 10" id="KW-0067">ATP-binding</keyword>
<dbReference type="InterPro" id="IPR003593">
    <property type="entry name" value="AAA+_ATPase"/>
</dbReference>
<dbReference type="PROSITE" id="PS50893">
    <property type="entry name" value="ABC_TRANSPORTER_2"/>
    <property type="match status" value="2"/>
</dbReference>
<dbReference type="RefSeq" id="WP_148692510.1">
    <property type="nucleotide sequence ID" value="NZ_CP020477.1"/>
</dbReference>
<reference evidence="10 11" key="1">
    <citation type="submission" date="2017-03" db="EMBL/GenBank/DDBJ databases">
        <title>Sulfur activation and transportation mechanism of thermophilic Archaea Acidianus manzaensis YN-25.</title>
        <authorList>
            <person name="Ma Y."/>
            <person name="Yang Y."/>
            <person name="Xia J."/>
        </authorList>
    </citation>
    <scope>NUCLEOTIDE SEQUENCE [LARGE SCALE GENOMIC DNA]</scope>
    <source>
        <strain evidence="10 11">YN-25</strain>
    </source>
</reference>
<dbReference type="InterPro" id="IPR050095">
    <property type="entry name" value="ECF_ABC_transporter_ATP-bd"/>
</dbReference>
<dbReference type="Proteomes" id="UP000193404">
    <property type="component" value="Chromosome"/>
</dbReference>
<comment type="function">
    <text evidence="8">Probably part of an ABC transporter complex. Responsible for energy coupling to the transport system.</text>
</comment>
<proteinExistence type="predicted"/>
<keyword evidence="7" id="KW-0472">Membrane</keyword>
<dbReference type="GeneID" id="41591718"/>
<dbReference type="SMART" id="SM00382">
    <property type="entry name" value="AAA"/>
    <property type="match status" value="2"/>
</dbReference>
<dbReference type="PANTHER" id="PTHR43553:SF27">
    <property type="entry name" value="ENERGY-COUPLING FACTOR TRANSPORTER ATP-BINDING PROTEIN ECFA2"/>
    <property type="match status" value="1"/>
</dbReference>
<dbReference type="GO" id="GO:0016887">
    <property type="term" value="F:ATP hydrolysis activity"/>
    <property type="evidence" value="ECO:0007669"/>
    <property type="project" value="InterPro"/>
</dbReference>
<evidence type="ECO:0000259" key="9">
    <source>
        <dbReference type="PROSITE" id="PS50893"/>
    </source>
</evidence>
<dbReference type="GO" id="GO:0043190">
    <property type="term" value="C:ATP-binding cassette (ABC) transporter complex"/>
    <property type="evidence" value="ECO:0007669"/>
    <property type="project" value="TreeGrafter"/>
</dbReference>
<dbReference type="InterPro" id="IPR027417">
    <property type="entry name" value="P-loop_NTPase"/>
</dbReference>
<evidence type="ECO:0000256" key="8">
    <source>
        <dbReference type="ARBA" id="ARBA00025157"/>
    </source>
</evidence>
<dbReference type="InterPro" id="IPR015856">
    <property type="entry name" value="ABC_transpr_CbiO/EcfA_su"/>
</dbReference>
<name>A0A1W6K2G6_9CREN</name>
<dbReference type="AlphaFoldDB" id="A0A1W6K2G6"/>
<dbReference type="GO" id="GO:0042626">
    <property type="term" value="F:ATPase-coupled transmembrane transporter activity"/>
    <property type="evidence" value="ECO:0007669"/>
    <property type="project" value="TreeGrafter"/>
</dbReference>
<keyword evidence="4" id="KW-0547">Nucleotide-binding</keyword>
<sequence>MKFIQIKNLEVYYPGRMKPSLVIDDLEIEDGESVLIVGKSGSGKSTLINSINGVIPNMITAEVDGEIYVYGKDPRKQPIYETARLVGTLLQDPETQVFNYTVKDEIAFGPENFMLPKDEIEKRVELSAKMTGVTELLDRDISNLSGGELQRTALASVLAMQPKALILDEPTSNIDPKGTAEIFSLIKTFRSERRSLIIVEHKLDRVLPYVDRVILIDGGRILFDVEKNELIDKADLLYSAGVEIPEYYLYLKKIGATKLDPKYLKDFRYSPPPRKQGAEEILYAKAKVYTKTGEVLVDTELKLRKGEIVALMGNNGAGKSTLLKAIMGLLDKKLKSDVTLIVKGKDLSKKGLAERGSYIGYLPQNFDIMFVKRSVEGEVSFAMKNRKNFNQEKLNNILKEFSLYKIRKEDPLLLSMGQRRRVAMASVISSGADIVLMDEPTSGQDWYHRLMLGKEVQEMRERGYTFLIVTHDSRFVDKFCDRVLVMKKGKIVLDGKPEDVFSRSDLDIYPPTEYLVTKNGVLEFSL</sequence>
<keyword evidence="2" id="KW-0813">Transport</keyword>
<evidence type="ECO:0000256" key="3">
    <source>
        <dbReference type="ARBA" id="ARBA00022475"/>
    </source>
</evidence>
<dbReference type="PANTHER" id="PTHR43553">
    <property type="entry name" value="HEAVY METAL TRANSPORTER"/>
    <property type="match status" value="1"/>
</dbReference>
<dbReference type="SUPFAM" id="SSF52540">
    <property type="entry name" value="P-loop containing nucleoside triphosphate hydrolases"/>
    <property type="match status" value="2"/>
</dbReference>
<protein>
    <submittedName>
        <fullName evidence="10">Cobalt ABC transporter ATP-binding protein</fullName>
    </submittedName>
</protein>
<comment type="subcellular location">
    <subcellularLocation>
        <location evidence="1">Cell membrane</location>
        <topology evidence="1">Peripheral membrane protein</topology>
    </subcellularLocation>
</comment>
<gene>
    <name evidence="10" type="ORF">B6F84_12300</name>
</gene>
<dbReference type="Pfam" id="PF00005">
    <property type="entry name" value="ABC_tran"/>
    <property type="match status" value="2"/>
</dbReference>
<accession>A0A1W6K2G6</accession>
<keyword evidence="11" id="KW-1185">Reference proteome</keyword>
<dbReference type="OrthoDB" id="35850at2157"/>
<dbReference type="InterPro" id="IPR003439">
    <property type="entry name" value="ABC_transporter-like_ATP-bd"/>
</dbReference>
<evidence type="ECO:0000256" key="2">
    <source>
        <dbReference type="ARBA" id="ARBA00022448"/>
    </source>
</evidence>
<evidence type="ECO:0000256" key="5">
    <source>
        <dbReference type="ARBA" id="ARBA00022840"/>
    </source>
</evidence>
<dbReference type="KEGG" id="aman:B6F84_12300"/>
<feature type="domain" description="ABC transporter" evidence="9">
    <location>
        <begin position="276"/>
        <end position="513"/>
    </location>
</feature>
<evidence type="ECO:0000313" key="10">
    <source>
        <dbReference type="EMBL" id="ARM76716.1"/>
    </source>
</evidence>
<dbReference type="EMBL" id="CP020477">
    <property type="protein sequence ID" value="ARM76716.1"/>
    <property type="molecule type" value="Genomic_DNA"/>
</dbReference>
<feature type="domain" description="ABC transporter" evidence="9">
    <location>
        <begin position="4"/>
        <end position="243"/>
    </location>
</feature>
<keyword evidence="6" id="KW-1278">Translocase</keyword>